<dbReference type="Proteomes" id="UP000318294">
    <property type="component" value="Unassembled WGS sequence"/>
</dbReference>
<sequence length="40" mass="4463">MKEVNRPASAAPECLEREMRCAHQVIPMWAATKARGGHND</sequence>
<name>A0A554X8D6_9BURK</name>
<evidence type="ECO:0000313" key="1">
    <source>
        <dbReference type="EMBL" id="TSE32091.1"/>
    </source>
</evidence>
<organism evidence="1 2">
    <name type="scientific">Tepidimonas charontis</name>
    <dbReference type="NCBI Taxonomy" id="2267262"/>
    <lineage>
        <taxon>Bacteria</taxon>
        <taxon>Pseudomonadati</taxon>
        <taxon>Pseudomonadota</taxon>
        <taxon>Betaproteobacteria</taxon>
        <taxon>Burkholderiales</taxon>
        <taxon>Tepidimonas</taxon>
    </lineage>
</organism>
<dbReference type="AlphaFoldDB" id="A0A554X8D6"/>
<gene>
    <name evidence="1" type="ORF">Tchar_02177</name>
</gene>
<comment type="caution">
    <text evidence="1">The sequence shown here is derived from an EMBL/GenBank/DDBJ whole genome shotgun (WGS) entry which is preliminary data.</text>
</comment>
<accession>A0A554X8D6</accession>
<keyword evidence="2" id="KW-1185">Reference proteome</keyword>
<proteinExistence type="predicted"/>
<dbReference type="EMBL" id="VJON01000041">
    <property type="protein sequence ID" value="TSE32091.1"/>
    <property type="molecule type" value="Genomic_DNA"/>
</dbReference>
<reference evidence="1 2" key="1">
    <citation type="submission" date="2019-07" db="EMBL/GenBank/DDBJ databases">
        <title>Tepidimonas charontis SPSP-6 draft genome.</title>
        <authorList>
            <person name="Da Costa M.S."/>
            <person name="Froufe H.J.C."/>
            <person name="Egas C."/>
            <person name="Albuquerque L."/>
        </authorList>
    </citation>
    <scope>NUCLEOTIDE SEQUENCE [LARGE SCALE GENOMIC DNA]</scope>
    <source>
        <strain evidence="1 2">SPSP-6</strain>
    </source>
</reference>
<protein>
    <submittedName>
        <fullName evidence="1">Uncharacterized protein</fullName>
    </submittedName>
</protein>
<evidence type="ECO:0000313" key="2">
    <source>
        <dbReference type="Proteomes" id="UP000318294"/>
    </source>
</evidence>